<sequence length="447" mass="47304">MSTTGTESREPETDAPHTPPSPDGAARPAAEVRLLEPGEFRAAHALFGAALHAGGPVDDDHWALTRLSYAPGRTFGVDLPAGTLAGTAMSFGSALTVPGGARVPMAAVTRVGVRADRTRRGLLTALMREQLTDAADRGEVAATLRASEARIYGRFGYGVASRGRNLRVAAGARFRPHTPSGGEVRLLHPEEAAPLLPSLYARILGATTRPGPIVRDEGWWAHVLRPRRSADGARGIAVHTGPDGDDGFATWTVRQEGTDFGENVLELGDLHAATPQATAGLWRFLLGIDLLRAVSAHLRPLDEPVDLHLEDPRACRTTGIGDETWLRLLDVPAALAARTWGEAGGEPLRIRVHDALFAGNDGVHVIGAHPTATNGAYPTDPAPAEDGPADLECDVTGLAMAYLGDRRPSELVASGWWTAHDRAAVPRADQLFAAPAMSGVPWCGTFF</sequence>
<comment type="caution">
    <text evidence="7">The sequence shown here is derived from an EMBL/GenBank/DDBJ whole genome shotgun (WGS) entry which is preliminary data.</text>
</comment>
<feature type="binding site" evidence="4">
    <location>
        <begin position="147"/>
        <end position="148"/>
    </location>
    <ligand>
        <name>acetyl-CoA</name>
        <dbReference type="ChEBI" id="CHEBI:57288"/>
    </ligand>
</feature>
<evidence type="ECO:0000256" key="4">
    <source>
        <dbReference type="HAMAP-Rule" id="MF_01812"/>
    </source>
</evidence>
<dbReference type="InterPro" id="IPR051554">
    <property type="entry name" value="Acetyltransferase_Eis"/>
</dbReference>
<reference evidence="7" key="2">
    <citation type="submission" date="2023-01" db="EMBL/GenBank/DDBJ databases">
        <authorList>
            <person name="Sun Q."/>
            <person name="Evtushenko L."/>
        </authorList>
    </citation>
    <scope>NUCLEOTIDE SEQUENCE</scope>
    <source>
        <strain evidence="7">VKM Ac-1069</strain>
    </source>
</reference>
<comment type="subunit">
    <text evidence="4">Homohexamer; trimer of dimers.</text>
</comment>
<evidence type="ECO:0000313" key="7">
    <source>
        <dbReference type="EMBL" id="GLL11076.1"/>
    </source>
</evidence>
<reference evidence="7" key="1">
    <citation type="journal article" date="2014" name="Int. J. Syst. Evol. Microbiol.">
        <title>Complete genome sequence of Corynebacterium casei LMG S-19264T (=DSM 44701T), isolated from a smear-ripened cheese.</title>
        <authorList>
            <consortium name="US DOE Joint Genome Institute (JGI-PGF)"/>
            <person name="Walter F."/>
            <person name="Albersmeier A."/>
            <person name="Kalinowski J."/>
            <person name="Ruckert C."/>
        </authorList>
    </citation>
    <scope>NUCLEOTIDE SEQUENCE</scope>
    <source>
        <strain evidence="7">VKM Ac-1069</strain>
    </source>
</reference>
<dbReference type="NCBIfam" id="NF002367">
    <property type="entry name" value="PRK01346.1-4"/>
    <property type="match status" value="1"/>
</dbReference>
<dbReference type="Proteomes" id="UP001143463">
    <property type="component" value="Unassembled WGS sequence"/>
</dbReference>
<dbReference type="InterPro" id="IPR000182">
    <property type="entry name" value="GNAT_dom"/>
</dbReference>
<protein>
    <submittedName>
        <fullName evidence="7">UPF0256 protein</fullName>
    </submittedName>
</protein>
<feature type="active site" description="Proton acceptor; via carboxylate" evidence="4">
    <location>
        <position position="447"/>
    </location>
</feature>
<dbReference type="GO" id="GO:0030649">
    <property type="term" value="P:aminoglycoside antibiotic catabolic process"/>
    <property type="evidence" value="ECO:0007669"/>
    <property type="project" value="TreeGrafter"/>
</dbReference>
<dbReference type="GO" id="GO:0034069">
    <property type="term" value="F:aminoglycoside N-acetyltransferase activity"/>
    <property type="evidence" value="ECO:0007669"/>
    <property type="project" value="TreeGrafter"/>
</dbReference>
<comment type="similarity">
    <text evidence="1 4">Belongs to the acetyltransferase Eis family.</text>
</comment>
<proteinExistence type="inferred from homology"/>
<feature type="domain" description="N-acetyltransferase" evidence="6">
    <location>
        <begin position="30"/>
        <end position="175"/>
    </location>
</feature>
<evidence type="ECO:0000259" key="6">
    <source>
        <dbReference type="PROSITE" id="PS51186"/>
    </source>
</evidence>
<evidence type="ECO:0000256" key="2">
    <source>
        <dbReference type="ARBA" id="ARBA00022679"/>
    </source>
</evidence>
<evidence type="ECO:0000256" key="3">
    <source>
        <dbReference type="ARBA" id="ARBA00023315"/>
    </source>
</evidence>
<keyword evidence="8" id="KW-1185">Reference proteome</keyword>
<dbReference type="PANTHER" id="PTHR37817:SF1">
    <property type="entry name" value="N-ACETYLTRANSFERASE EIS"/>
    <property type="match status" value="1"/>
</dbReference>
<dbReference type="SUPFAM" id="SSF55718">
    <property type="entry name" value="SCP-like"/>
    <property type="match status" value="1"/>
</dbReference>
<dbReference type="Gene3D" id="3.30.1050.10">
    <property type="entry name" value="SCP2 sterol-binding domain"/>
    <property type="match status" value="1"/>
</dbReference>
<dbReference type="EMBL" id="BSFQ01000007">
    <property type="protein sequence ID" value="GLL11076.1"/>
    <property type="molecule type" value="Genomic_DNA"/>
</dbReference>
<dbReference type="PROSITE" id="PS51186">
    <property type="entry name" value="GNAT"/>
    <property type="match status" value="1"/>
</dbReference>
<keyword evidence="2 4" id="KW-0808">Transferase</keyword>
<accession>A0A9W6L2S8</accession>
<dbReference type="RefSeq" id="WP_197040384.1">
    <property type="nucleotide sequence ID" value="NZ_BAAAUZ010000030.1"/>
</dbReference>
<evidence type="ECO:0000256" key="1">
    <source>
        <dbReference type="ARBA" id="ARBA00009213"/>
    </source>
</evidence>
<feature type="binding site" evidence="4">
    <location>
        <begin position="119"/>
        <end position="124"/>
    </location>
    <ligand>
        <name>acetyl-CoA</name>
        <dbReference type="ChEBI" id="CHEBI:57288"/>
    </ligand>
</feature>
<dbReference type="Pfam" id="PF13527">
    <property type="entry name" value="Acetyltransf_9"/>
    <property type="match status" value="1"/>
</dbReference>
<dbReference type="Gene3D" id="3.40.630.30">
    <property type="match status" value="2"/>
</dbReference>
<dbReference type="Pfam" id="PF13530">
    <property type="entry name" value="SCP2_2"/>
    <property type="match status" value="1"/>
</dbReference>
<dbReference type="AlphaFoldDB" id="A0A9W6L2S8"/>
<dbReference type="InterPro" id="IPR025559">
    <property type="entry name" value="Eis_dom"/>
</dbReference>
<feature type="binding site" evidence="4">
    <location>
        <begin position="111"/>
        <end position="113"/>
    </location>
    <ligand>
        <name>acetyl-CoA</name>
        <dbReference type="ChEBI" id="CHEBI:57288"/>
    </ligand>
</feature>
<evidence type="ECO:0000313" key="8">
    <source>
        <dbReference type="Proteomes" id="UP001143463"/>
    </source>
</evidence>
<dbReference type="SUPFAM" id="SSF55729">
    <property type="entry name" value="Acyl-CoA N-acyltransferases (Nat)"/>
    <property type="match status" value="1"/>
</dbReference>
<dbReference type="PANTHER" id="PTHR37817">
    <property type="entry name" value="N-ACETYLTRANSFERASE EIS"/>
    <property type="match status" value="1"/>
</dbReference>
<dbReference type="InterPro" id="IPR022902">
    <property type="entry name" value="NAcTrfase_Eis"/>
</dbReference>
<feature type="active site" description="Proton donor" evidence="4">
    <location>
        <position position="152"/>
    </location>
</feature>
<dbReference type="InterPro" id="IPR041380">
    <property type="entry name" value="Acetyltransf_17"/>
</dbReference>
<evidence type="ECO:0000256" key="5">
    <source>
        <dbReference type="SAM" id="MobiDB-lite"/>
    </source>
</evidence>
<dbReference type="InterPro" id="IPR016181">
    <property type="entry name" value="Acyl_CoA_acyltransferase"/>
</dbReference>
<dbReference type="HAMAP" id="MF_01812">
    <property type="entry name" value="Eis"/>
    <property type="match status" value="1"/>
</dbReference>
<gene>
    <name evidence="7" type="ORF">GCM10017577_22170</name>
</gene>
<organism evidence="7 8">
    <name type="scientific">Pseudonocardia halophobica</name>
    <dbReference type="NCBI Taxonomy" id="29401"/>
    <lineage>
        <taxon>Bacteria</taxon>
        <taxon>Bacillati</taxon>
        <taxon>Actinomycetota</taxon>
        <taxon>Actinomycetes</taxon>
        <taxon>Pseudonocardiales</taxon>
        <taxon>Pseudonocardiaceae</taxon>
        <taxon>Pseudonocardia</taxon>
    </lineage>
</organism>
<feature type="region of interest" description="Disordered" evidence="5">
    <location>
        <begin position="1"/>
        <end position="27"/>
    </location>
</feature>
<dbReference type="Pfam" id="PF17668">
    <property type="entry name" value="Acetyltransf_17"/>
    <property type="match status" value="1"/>
</dbReference>
<name>A0A9W6L2S8_9PSEU</name>
<keyword evidence="3 4" id="KW-0012">Acyltransferase</keyword>
<dbReference type="InterPro" id="IPR036527">
    <property type="entry name" value="SCP2_sterol-bd_dom_sf"/>
</dbReference>